<dbReference type="PATRIC" id="fig|742737.3.peg.4273"/>
<dbReference type="InterPro" id="IPR017853">
    <property type="entry name" value="GH"/>
</dbReference>
<evidence type="ECO:0000313" key="7">
    <source>
        <dbReference type="EMBL" id="EHI57800.1"/>
    </source>
</evidence>
<name>G5ILB2_9FIRM</name>
<dbReference type="RefSeq" id="WP_006782279.1">
    <property type="nucleotide sequence ID" value="NZ_CP040506.1"/>
</dbReference>
<dbReference type="Gene3D" id="3.40.50.1700">
    <property type="entry name" value="Glycoside hydrolase family 3 C-terminal domain"/>
    <property type="match status" value="1"/>
</dbReference>
<organism evidence="7 8">
    <name type="scientific">Hungatella hathewayi WAL-18680</name>
    <dbReference type="NCBI Taxonomy" id="742737"/>
    <lineage>
        <taxon>Bacteria</taxon>
        <taxon>Bacillati</taxon>
        <taxon>Bacillota</taxon>
        <taxon>Clostridia</taxon>
        <taxon>Lachnospirales</taxon>
        <taxon>Lachnospiraceae</taxon>
        <taxon>Hungatella</taxon>
    </lineage>
</organism>
<dbReference type="Gene3D" id="3.20.20.300">
    <property type="entry name" value="Glycoside hydrolase, family 3, N-terminal domain"/>
    <property type="match status" value="1"/>
</dbReference>
<keyword evidence="4" id="KW-0378">Hydrolase</keyword>
<evidence type="ECO:0000313" key="8">
    <source>
        <dbReference type="Proteomes" id="UP000005384"/>
    </source>
</evidence>
<feature type="domain" description="Glycoside hydrolase family 3 N-terminal" evidence="6">
    <location>
        <begin position="30"/>
        <end position="350"/>
    </location>
</feature>
<evidence type="ECO:0000256" key="1">
    <source>
        <dbReference type="ARBA" id="ARBA00001231"/>
    </source>
</evidence>
<dbReference type="GO" id="GO:0005975">
    <property type="term" value="P:carbohydrate metabolic process"/>
    <property type="evidence" value="ECO:0007669"/>
    <property type="project" value="InterPro"/>
</dbReference>
<evidence type="ECO:0000256" key="5">
    <source>
        <dbReference type="ARBA" id="ARBA00023295"/>
    </source>
</evidence>
<dbReference type="GO" id="GO:0009254">
    <property type="term" value="P:peptidoglycan turnover"/>
    <property type="evidence" value="ECO:0007669"/>
    <property type="project" value="TreeGrafter"/>
</dbReference>
<dbReference type="InterPro" id="IPR050226">
    <property type="entry name" value="NagZ_Beta-hexosaminidase"/>
</dbReference>
<dbReference type="OrthoDB" id="9805821at2"/>
<proteinExistence type="inferred from homology"/>
<dbReference type="HOGENOM" id="CLU_008392_5_3_9"/>
<dbReference type="InterPro" id="IPR036881">
    <property type="entry name" value="Glyco_hydro_3_C_sf"/>
</dbReference>
<evidence type="ECO:0000256" key="3">
    <source>
        <dbReference type="ARBA" id="ARBA00012663"/>
    </source>
</evidence>
<dbReference type="EMBL" id="ADLN01000118">
    <property type="protein sequence ID" value="EHI57800.1"/>
    <property type="molecule type" value="Genomic_DNA"/>
</dbReference>
<comment type="catalytic activity">
    <reaction evidence="1">
        <text>Hydrolysis of terminal non-reducing N-acetyl-D-hexosamine residues in N-acetyl-beta-D-hexosaminides.</text>
        <dbReference type="EC" id="3.2.1.52"/>
    </reaction>
</comment>
<keyword evidence="8" id="KW-1185">Reference proteome</keyword>
<dbReference type="GO" id="GO:0004563">
    <property type="term" value="F:beta-N-acetylhexosaminidase activity"/>
    <property type="evidence" value="ECO:0007669"/>
    <property type="project" value="UniProtKB-EC"/>
</dbReference>
<dbReference type="PANTHER" id="PTHR30480">
    <property type="entry name" value="BETA-HEXOSAMINIDASE-RELATED"/>
    <property type="match status" value="1"/>
</dbReference>
<comment type="similarity">
    <text evidence="2">Belongs to the glycosyl hydrolase 3 family.</text>
</comment>
<dbReference type="AlphaFoldDB" id="G5ILB2"/>
<sequence length="564" mass="63275">MVDLKAKPFYLDEESCEWVEQTLARMTRKEKVGQLFCEILWDRPDSKPEDLFEHIQPGGVMYRPFSGKRMHEVSEKLQSMARIPLLVACNLERGGSGGNGGLTDGVYVTSPMGAAATGDAKDAYLLGRVAAEEGAAVGINWTFEPIIDIDRNCENPITNVRTYGSDVDRIIACAKGYMDACRENEIAVTIKHFPGDGVDYRDQHLMASVNSLPAKEWYESYGRIYRTLIDYGAQTVMSAHIKQPYVTKDVNPDIRDEEIMPGSLSRELNEGVLREKFGFNGVIVTDATQMVGFTSSMPRALAVPTAIANGADMFLFTINQREDVGYMMAGVEAGIISEARLDEAVTRILALKASLNLHRKTAVPPVEQLDVIGCKQHVAWAREICDRNVTLVKDKENLLPLSPQRTKRVKLIQITNERISEGEYLPEVMRFKELLEQEGFSVTYFKDGKYPGCGYSLEEFKKETDLIIYFANMKVGSNQTTIRIVWDDFLGEDSPKYVNDIPTLFVSFSNPYHLVDVPMVKTYINAYACNNYEVEAVVEKLMGRSEFRGVSPVDAFAGLWDTRL</sequence>
<gene>
    <name evidence="7" type="ORF">HMPREF9473_04290</name>
</gene>
<dbReference type="EC" id="3.2.1.52" evidence="3"/>
<dbReference type="PANTHER" id="PTHR30480:SF13">
    <property type="entry name" value="BETA-HEXOSAMINIDASE"/>
    <property type="match status" value="1"/>
</dbReference>
<dbReference type="InterPro" id="IPR036962">
    <property type="entry name" value="Glyco_hydro_3_N_sf"/>
</dbReference>
<dbReference type="Pfam" id="PF00933">
    <property type="entry name" value="Glyco_hydro_3"/>
    <property type="match status" value="1"/>
</dbReference>
<dbReference type="Proteomes" id="UP000005384">
    <property type="component" value="Unassembled WGS sequence"/>
</dbReference>
<evidence type="ECO:0000256" key="2">
    <source>
        <dbReference type="ARBA" id="ARBA00005336"/>
    </source>
</evidence>
<accession>G5ILB2</accession>
<keyword evidence="5" id="KW-0326">Glycosidase</keyword>
<dbReference type="SUPFAM" id="SSF51445">
    <property type="entry name" value="(Trans)glycosidases"/>
    <property type="match status" value="1"/>
</dbReference>
<dbReference type="InterPro" id="IPR001764">
    <property type="entry name" value="Glyco_hydro_3_N"/>
</dbReference>
<protein>
    <recommendedName>
        <fullName evidence="3">beta-N-acetylhexosaminidase</fullName>
        <ecNumber evidence="3">3.2.1.52</ecNumber>
    </recommendedName>
</protein>
<comment type="caution">
    <text evidence="7">The sequence shown here is derived from an EMBL/GenBank/DDBJ whole genome shotgun (WGS) entry which is preliminary data.</text>
</comment>
<reference evidence="7 8" key="1">
    <citation type="submission" date="2011-08" db="EMBL/GenBank/DDBJ databases">
        <title>The Genome Sequence of Clostridium hathewayi WAL-18680.</title>
        <authorList>
            <consortium name="The Broad Institute Genome Sequencing Platform"/>
            <person name="Earl A."/>
            <person name="Ward D."/>
            <person name="Feldgarden M."/>
            <person name="Gevers D."/>
            <person name="Finegold S.M."/>
            <person name="Summanen P.H."/>
            <person name="Molitoris D.R."/>
            <person name="Song M."/>
            <person name="Daigneault M."/>
            <person name="Allen-Vercoe E."/>
            <person name="Young S.K."/>
            <person name="Zeng Q."/>
            <person name="Gargeya S."/>
            <person name="Fitzgerald M."/>
            <person name="Haas B."/>
            <person name="Abouelleil A."/>
            <person name="Alvarado L."/>
            <person name="Arachchi H.M."/>
            <person name="Berlin A."/>
            <person name="Brown A."/>
            <person name="Chapman S.B."/>
            <person name="Chen Z."/>
            <person name="Dunbar C."/>
            <person name="Freedman E."/>
            <person name="Gearin G."/>
            <person name="Gellesch M."/>
            <person name="Goldberg J."/>
            <person name="Griggs A."/>
            <person name="Gujja S."/>
            <person name="Heiman D."/>
            <person name="Howarth C."/>
            <person name="Larson L."/>
            <person name="Lui A."/>
            <person name="MacDonald P.J.P."/>
            <person name="Montmayeur A."/>
            <person name="Murphy C."/>
            <person name="Neiman D."/>
            <person name="Pearson M."/>
            <person name="Priest M."/>
            <person name="Roberts A."/>
            <person name="Saif S."/>
            <person name="Shea T."/>
            <person name="Shenoy N."/>
            <person name="Sisk P."/>
            <person name="Stolte C."/>
            <person name="Sykes S."/>
            <person name="Wortman J."/>
            <person name="Nusbaum C."/>
            <person name="Birren B."/>
        </authorList>
    </citation>
    <scope>NUCLEOTIDE SEQUENCE [LARGE SCALE GENOMIC DNA]</scope>
    <source>
        <strain evidence="7 8">WAL-18680</strain>
    </source>
</reference>
<evidence type="ECO:0000259" key="6">
    <source>
        <dbReference type="Pfam" id="PF00933"/>
    </source>
</evidence>
<evidence type="ECO:0000256" key="4">
    <source>
        <dbReference type="ARBA" id="ARBA00022801"/>
    </source>
</evidence>